<comment type="cofactor">
    <cofactor evidence="1">
        <name>Mg(2+)</name>
        <dbReference type="ChEBI" id="CHEBI:18420"/>
    </cofactor>
</comment>
<accession>A0ABQ6MFC8</accession>
<organism evidence="7 8">
    <name type="scientific">Tetraparma gracilis</name>
    <dbReference type="NCBI Taxonomy" id="2962635"/>
    <lineage>
        <taxon>Eukaryota</taxon>
        <taxon>Sar</taxon>
        <taxon>Stramenopiles</taxon>
        <taxon>Ochrophyta</taxon>
        <taxon>Bolidophyceae</taxon>
        <taxon>Parmales</taxon>
        <taxon>Triparmaceae</taxon>
        <taxon>Tetraparma</taxon>
    </lineage>
</organism>
<evidence type="ECO:0000313" key="7">
    <source>
        <dbReference type="EMBL" id="GMI25249.1"/>
    </source>
</evidence>
<evidence type="ECO:0000256" key="1">
    <source>
        <dbReference type="ARBA" id="ARBA00001946"/>
    </source>
</evidence>
<evidence type="ECO:0000256" key="2">
    <source>
        <dbReference type="ARBA" id="ARBA00022679"/>
    </source>
</evidence>
<evidence type="ECO:0000256" key="4">
    <source>
        <dbReference type="ARBA" id="ARBA00022777"/>
    </source>
</evidence>
<dbReference type="PRINTS" id="PR00476">
    <property type="entry name" value="PHFRCTKINASE"/>
</dbReference>
<proteinExistence type="predicted"/>
<dbReference type="Gene3D" id="3.40.50.450">
    <property type="match status" value="1"/>
</dbReference>
<keyword evidence="3" id="KW-0479">Metal-binding</keyword>
<gene>
    <name evidence="7" type="ORF">TeGR_g7910</name>
</gene>
<dbReference type="InterPro" id="IPR022953">
    <property type="entry name" value="ATP_PFK"/>
</dbReference>
<dbReference type="InterPro" id="IPR035966">
    <property type="entry name" value="PKF_sf"/>
</dbReference>
<dbReference type="InterPro" id="IPR050929">
    <property type="entry name" value="PFKA"/>
</dbReference>
<sequence>MSAPPQTPLNVAFMTSGGLAPCLSSSVASLAAAYAASPGKVTLRLYFDGYKGILTGESTAAFHALGGSPLGSSRVKLTNASDCAARGYVPPGSSPMEVAAKQLREDGVHVLHTIGGDDTNTQAAELSKYLRAQGYTLTVVGMPKTVDNDVYPISLTLGATTAARESALFFSHVVNECTASPRMLVIHECMGRHSGFLTADAARQYRSEFLSGMAEYPVGGITRARYDIHAVLLPELPIDIAALGARLRAVVDKHGNANVFLSEGAGVDDIIAEKRARGEEVEVDAFGHARLETINPGAYFAERLKGLVGAEKVLVQKSGYFARSAAAGAVDRKLIEACAKVAVEGAFSGTPGVAAMDEDKGGEVRVIEFERIKGGKPFDVTTGWFVDMMKEVNQH</sequence>
<evidence type="ECO:0000256" key="5">
    <source>
        <dbReference type="ARBA" id="ARBA00022842"/>
    </source>
</evidence>
<evidence type="ECO:0000313" key="8">
    <source>
        <dbReference type="Proteomes" id="UP001165060"/>
    </source>
</evidence>
<keyword evidence="4" id="KW-0418">Kinase</keyword>
<protein>
    <recommendedName>
        <fullName evidence="6">Phosphofructokinase domain-containing protein</fullName>
    </recommendedName>
</protein>
<reference evidence="7 8" key="1">
    <citation type="journal article" date="2023" name="Commun. Biol.">
        <title>Genome analysis of Parmales, the sister group of diatoms, reveals the evolutionary specialization of diatoms from phago-mixotrophs to photoautotrophs.</title>
        <authorList>
            <person name="Ban H."/>
            <person name="Sato S."/>
            <person name="Yoshikawa S."/>
            <person name="Yamada K."/>
            <person name="Nakamura Y."/>
            <person name="Ichinomiya M."/>
            <person name="Sato N."/>
            <person name="Blanc-Mathieu R."/>
            <person name="Endo H."/>
            <person name="Kuwata A."/>
            <person name="Ogata H."/>
        </authorList>
    </citation>
    <scope>NUCLEOTIDE SEQUENCE [LARGE SCALE GENOMIC DNA]</scope>
</reference>
<dbReference type="NCBIfam" id="NF005121">
    <property type="entry name" value="PRK06555.1"/>
    <property type="match status" value="1"/>
</dbReference>
<evidence type="ECO:0000259" key="6">
    <source>
        <dbReference type="Pfam" id="PF00365"/>
    </source>
</evidence>
<feature type="domain" description="Phosphofructokinase" evidence="6">
    <location>
        <begin position="10"/>
        <end position="344"/>
    </location>
</feature>
<keyword evidence="5" id="KW-0460">Magnesium</keyword>
<dbReference type="PANTHER" id="PTHR45770">
    <property type="entry name" value="ATP-DEPENDENT 6-PHOSPHOFRUCTOKINASE 1"/>
    <property type="match status" value="1"/>
</dbReference>
<dbReference type="SUPFAM" id="SSF53784">
    <property type="entry name" value="Phosphofructokinase"/>
    <property type="match status" value="1"/>
</dbReference>
<dbReference type="EMBL" id="BRYB01000210">
    <property type="protein sequence ID" value="GMI25249.1"/>
    <property type="molecule type" value="Genomic_DNA"/>
</dbReference>
<name>A0ABQ6MFC8_9STRA</name>
<keyword evidence="8" id="KW-1185">Reference proteome</keyword>
<dbReference type="InterPro" id="IPR000023">
    <property type="entry name" value="Phosphofructokinase_dom"/>
</dbReference>
<keyword evidence="2" id="KW-0808">Transferase</keyword>
<evidence type="ECO:0000256" key="3">
    <source>
        <dbReference type="ARBA" id="ARBA00022723"/>
    </source>
</evidence>
<comment type="caution">
    <text evidence="7">The sequence shown here is derived from an EMBL/GenBank/DDBJ whole genome shotgun (WGS) entry which is preliminary data.</text>
</comment>
<dbReference type="Proteomes" id="UP001165060">
    <property type="component" value="Unassembled WGS sequence"/>
</dbReference>
<dbReference type="Pfam" id="PF00365">
    <property type="entry name" value="PFK"/>
    <property type="match status" value="1"/>
</dbReference>